<dbReference type="InterPro" id="IPR018163">
    <property type="entry name" value="Thr/Ala-tRNA-synth_IIc_edit"/>
</dbReference>
<dbReference type="VEuPathDB" id="VectorBase:BGLB020065"/>
<dbReference type="SUPFAM" id="SSF55186">
    <property type="entry name" value="ThrRS/AlaRS common domain"/>
    <property type="match status" value="1"/>
</dbReference>
<dbReference type="InterPro" id="IPR036928">
    <property type="entry name" value="AS_sf"/>
</dbReference>
<dbReference type="Pfam" id="PF07973">
    <property type="entry name" value="tRNA_SAD"/>
    <property type="match status" value="1"/>
</dbReference>
<dbReference type="GO" id="GO:0005524">
    <property type="term" value="F:ATP binding"/>
    <property type="evidence" value="ECO:0007669"/>
    <property type="project" value="InterPro"/>
</dbReference>
<dbReference type="InterPro" id="IPR020556">
    <property type="entry name" value="Amidase_CS"/>
</dbReference>
<dbReference type="InterPro" id="IPR012947">
    <property type="entry name" value="tRNA_SAD"/>
</dbReference>
<evidence type="ECO:0000256" key="1">
    <source>
        <dbReference type="ARBA" id="ARBA00009199"/>
    </source>
</evidence>
<dbReference type="InterPro" id="IPR023631">
    <property type="entry name" value="Amidase_dom"/>
</dbReference>
<sequence>MLESFIPPYESTTTSRIWDAGGIFGGKLNMDEFAMGSTTEHSIFGSTLNPWSKVGNRNLTAGGSSGGSAAAVASYIIPAATGSDTGGSIRQPASFCGIVGLKPTYGRCSRFGMIAFASSLDCPGILTRTVDDAAIMLDVIAGFDKKDSTTYNIEKDNYMKFINDGVNGLRIGLPIQYFKDMKFDAKTLDALNNVISLLEENGALIKEIDAQKVKNILIKNFYNAFENVDVILSPTTLGSATPKDVLLDKIAIYNNDMFTTPANIVGLPAISIPCGFSESNHPLGLQIMGNLFDEKMILRVAKSLENMIEGPHLSHTGRVKAFKLMRVAGAYWRGDSSNKMLQRIYGTAWRTKEELNDYLNFLEEVAKRDHRKIGSQ</sequence>
<dbReference type="SMART" id="SM00863">
    <property type="entry name" value="tRNA_SAD"/>
    <property type="match status" value="1"/>
</dbReference>
<proteinExistence type="inferred from homology"/>
<organism evidence="3 4">
    <name type="scientific">Biomphalaria glabrata</name>
    <name type="common">Bloodfluke planorb</name>
    <name type="synonym">Freshwater snail</name>
    <dbReference type="NCBI Taxonomy" id="6526"/>
    <lineage>
        <taxon>Eukaryota</taxon>
        <taxon>Metazoa</taxon>
        <taxon>Spiralia</taxon>
        <taxon>Lophotrochozoa</taxon>
        <taxon>Mollusca</taxon>
        <taxon>Gastropoda</taxon>
        <taxon>Heterobranchia</taxon>
        <taxon>Euthyneura</taxon>
        <taxon>Panpulmonata</taxon>
        <taxon>Hygrophila</taxon>
        <taxon>Lymnaeoidea</taxon>
        <taxon>Planorbidae</taxon>
        <taxon>Biomphalaria</taxon>
    </lineage>
</organism>
<dbReference type="InterPro" id="IPR000120">
    <property type="entry name" value="Amidase"/>
</dbReference>
<dbReference type="Proteomes" id="UP000076420">
    <property type="component" value="Unassembled WGS sequence"/>
</dbReference>
<dbReference type="STRING" id="6526.A0A2C9KIH7"/>
<dbReference type="GO" id="GO:0004812">
    <property type="term" value="F:aminoacyl-tRNA ligase activity"/>
    <property type="evidence" value="ECO:0007669"/>
    <property type="project" value="InterPro"/>
</dbReference>
<dbReference type="Gene3D" id="3.90.1300.10">
    <property type="entry name" value="Amidase signature (AS) domain"/>
    <property type="match status" value="2"/>
</dbReference>
<evidence type="ECO:0000313" key="3">
    <source>
        <dbReference type="EnsemblMetazoa" id="BGLB020065-PA"/>
    </source>
</evidence>
<name>A0A2C9KIH7_BIOGL</name>
<dbReference type="PANTHER" id="PTHR11895:SF151">
    <property type="entry name" value="GLUTAMYL-TRNA(GLN) AMIDOTRANSFERASE SUBUNIT A"/>
    <property type="match status" value="1"/>
</dbReference>
<accession>A0A2C9KIH7</accession>
<dbReference type="SUPFAM" id="SSF75304">
    <property type="entry name" value="Amidase signature (AS) enzymes"/>
    <property type="match status" value="1"/>
</dbReference>
<protein>
    <recommendedName>
        <fullName evidence="2">Threonyl/alanyl tRNA synthetase SAD domain-containing protein</fullName>
    </recommendedName>
</protein>
<dbReference type="PANTHER" id="PTHR11895">
    <property type="entry name" value="TRANSAMIDASE"/>
    <property type="match status" value="1"/>
</dbReference>
<dbReference type="GO" id="GO:0043039">
    <property type="term" value="P:tRNA aminoacylation"/>
    <property type="evidence" value="ECO:0007669"/>
    <property type="project" value="InterPro"/>
</dbReference>
<gene>
    <name evidence="3" type="primary">106076082</name>
</gene>
<evidence type="ECO:0000259" key="2">
    <source>
        <dbReference type="SMART" id="SM00863"/>
    </source>
</evidence>
<comment type="similarity">
    <text evidence="1">Belongs to the amidase family.</text>
</comment>
<dbReference type="Pfam" id="PF01425">
    <property type="entry name" value="Amidase"/>
    <property type="match status" value="1"/>
</dbReference>
<feature type="domain" description="Threonyl/alanyl tRNA synthetase SAD" evidence="2">
    <location>
        <begin position="298"/>
        <end position="345"/>
    </location>
</feature>
<dbReference type="EnsemblMetazoa" id="BGLB020065-RA">
    <property type="protein sequence ID" value="BGLB020065-PA"/>
    <property type="gene ID" value="BGLB020065"/>
</dbReference>
<dbReference type="PROSITE" id="PS00571">
    <property type="entry name" value="AMIDASES"/>
    <property type="match status" value="1"/>
</dbReference>
<evidence type="ECO:0000313" key="4">
    <source>
        <dbReference type="Proteomes" id="UP000076420"/>
    </source>
</evidence>
<dbReference type="VEuPathDB" id="VectorBase:BGLAX_031751"/>
<dbReference type="VEuPathDB" id="VectorBase:BGLAX_036816"/>
<dbReference type="AlphaFoldDB" id="A0A2C9KIH7"/>
<reference evidence="3" key="1">
    <citation type="submission" date="2020-05" db="UniProtKB">
        <authorList>
            <consortium name="EnsemblMetazoa"/>
        </authorList>
    </citation>
    <scope>IDENTIFICATION</scope>
    <source>
        <strain evidence="3">BB02</strain>
    </source>
</reference>